<comment type="caution">
    <text evidence="3">The sequence shown here is derived from an EMBL/GenBank/DDBJ whole genome shotgun (WGS) entry which is preliminary data.</text>
</comment>
<dbReference type="AlphaFoldDB" id="A0A179G6M7"/>
<feature type="region of interest" description="Disordered" evidence="1">
    <location>
        <begin position="90"/>
        <end position="168"/>
    </location>
</feature>
<feature type="compositionally biased region" description="Polar residues" evidence="1">
    <location>
        <begin position="105"/>
        <end position="114"/>
    </location>
</feature>
<evidence type="ECO:0000256" key="1">
    <source>
        <dbReference type="SAM" id="MobiDB-lite"/>
    </source>
</evidence>
<feature type="chain" id="PRO_5008102422" evidence="2">
    <location>
        <begin position="18"/>
        <end position="366"/>
    </location>
</feature>
<keyword evidence="4" id="KW-1185">Reference proteome</keyword>
<gene>
    <name evidence="3" type="ORF">VFPPC_13013</name>
</gene>
<dbReference type="RefSeq" id="XP_018149535.1">
    <property type="nucleotide sequence ID" value="XM_018290790.1"/>
</dbReference>
<sequence>MKAVALCLLVISTVAQAGPVGHDGSGRPVVRRSGLDNGLGSLLRLNSGASDGQDATNEIKNTPRDFYTIVGEDGAVNTANAQLLSIDVPTGRVQQAGTGTTGQQNSRGGQRAQSNQKGKGGGKHQNGQKTKGKKGQNGHHNRNGKKGQKGQYSQQPGRATATTPRPEGFRLSLVTVTVQATGQPANTVTRTVTASCNQNNSQQPNPTTNANGNGVGVSTIPIDKSALPTTTFSSNPQAAPPVTVQKPSSSPSVSPSSSSSSSSSSPSSSSQTATLNGPIAPLPLTSASSTSSAPLTSSLQLGGLNPTATPVLDSAVAPGPTTPAVGVVAPAQPVINLSGLTLNSVLDLGNLAGQKGQVRASPTRAF</sequence>
<name>A0A179G6M7_METCM</name>
<keyword evidence="2" id="KW-0732">Signal</keyword>
<dbReference type="EMBL" id="LSBJ02000001">
    <property type="protein sequence ID" value="OAQ73452.1"/>
    <property type="molecule type" value="Genomic_DNA"/>
</dbReference>
<feature type="compositionally biased region" description="Low complexity" evidence="1">
    <location>
        <begin position="247"/>
        <end position="270"/>
    </location>
</feature>
<proteinExistence type="predicted"/>
<feature type="signal peptide" evidence="2">
    <location>
        <begin position="1"/>
        <end position="17"/>
    </location>
</feature>
<reference evidence="3 4" key="1">
    <citation type="journal article" date="2016" name="PLoS Pathog.">
        <title>Biosynthesis of antibiotic leucinostatins in bio-control fungus Purpureocillium lilacinum and their inhibition on phytophthora revealed by genome mining.</title>
        <authorList>
            <person name="Wang G."/>
            <person name="Liu Z."/>
            <person name="Lin R."/>
            <person name="Li E."/>
            <person name="Mao Z."/>
            <person name="Ling J."/>
            <person name="Yang Y."/>
            <person name="Yin W.B."/>
            <person name="Xie B."/>
        </authorList>
    </citation>
    <scope>NUCLEOTIDE SEQUENCE [LARGE SCALE GENOMIC DNA]</scope>
    <source>
        <strain evidence="3">170</strain>
    </source>
</reference>
<dbReference type="Proteomes" id="UP000078397">
    <property type="component" value="Unassembled WGS sequence"/>
</dbReference>
<dbReference type="KEGG" id="pchm:VFPPC_13013"/>
<feature type="compositionally biased region" description="Basic residues" evidence="1">
    <location>
        <begin position="130"/>
        <end position="148"/>
    </location>
</feature>
<evidence type="ECO:0000313" key="4">
    <source>
        <dbReference type="Proteomes" id="UP000078397"/>
    </source>
</evidence>
<feature type="region of interest" description="Disordered" evidence="1">
    <location>
        <begin position="196"/>
        <end position="298"/>
    </location>
</feature>
<evidence type="ECO:0000256" key="2">
    <source>
        <dbReference type="SAM" id="SignalP"/>
    </source>
</evidence>
<feature type="compositionally biased region" description="Polar residues" evidence="1">
    <location>
        <begin position="227"/>
        <end position="237"/>
    </location>
</feature>
<feature type="compositionally biased region" description="Low complexity" evidence="1">
    <location>
        <begin position="90"/>
        <end position="104"/>
    </location>
</feature>
<feature type="compositionally biased region" description="Low complexity" evidence="1">
    <location>
        <begin position="282"/>
        <end position="298"/>
    </location>
</feature>
<dbReference type="GeneID" id="28854784"/>
<accession>A0A179G6M7</accession>
<dbReference type="OrthoDB" id="4961353at2759"/>
<feature type="compositionally biased region" description="Low complexity" evidence="1">
    <location>
        <begin position="196"/>
        <end position="211"/>
    </location>
</feature>
<protein>
    <submittedName>
        <fullName evidence="3">Uncharacterized protein</fullName>
    </submittedName>
</protein>
<evidence type="ECO:0000313" key="3">
    <source>
        <dbReference type="EMBL" id="OAQ73452.1"/>
    </source>
</evidence>
<organism evidence="3 4">
    <name type="scientific">Pochonia chlamydosporia 170</name>
    <dbReference type="NCBI Taxonomy" id="1380566"/>
    <lineage>
        <taxon>Eukaryota</taxon>
        <taxon>Fungi</taxon>
        <taxon>Dikarya</taxon>
        <taxon>Ascomycota</taxon>
        <taxon>Pezizomycotina</taxon>
        <taxon>Sordariomycetes</taxon>
        <taxon>Hypocreomycetidae</taxon>
        <taxon>Hypocreales</taxon>
        <taxon>Clavicipitaceae</taxon>
        <taxon>Pochonia</taxon>
    </lineage>
</organism>
<dbReference type="STRING" id="1380566.A0A179G6M7"/>